<name>A0A6L6VCA8_AGRVI</name>
<protein>
    <submittedName>
        <fullName evidence="1">Uncharacterized protein</fullName>
    </submittedName>
</protein>
<organism evidence="1 2">
    <name type="scientific">Agrobacterium vitis</name>
    <name type="common">Rhizobium vitis</name>
    <dbReference type="NCBI Taxonomy" id="373"/>
    <lineage>
        <taxon>Bacteria</taxon>
        <taxon>Pseudomonadati</taxon>
        <taxon>Pseudomonadota</taxon>
        <taxon>Alphaproteobacteria</taxon>
        <taxon>Hyphomicrobiales</taxon>
        <taxon>Rhizobiaceae</taxon>
        <taxon>Rhizobium/Agrobacterium group</taxon>
        <taxon>Agrobacterium</taxon>
    </lineage>
</organism>
<dbReference type="AlphaFoldDB" id="A0A6L6VCA8"/>
<sequence>MKLVEAEVDIDRAAEIVRISVEEIEKFINEGVINCDKGSRSPLKFSEVCTLLAVTSFRRANYSSNTSSADDAAAISKLPMMAFASHLAEARYGTQGLLVRTTHPSHVPERYVIMSESDVCRVGTLEHYERIRSEAADEQHASIFVFDTKAAAEYVINAMRMCPFRWVE</sequence>
<accession>A0A6L6VCA8</accession>
<proteinExistence type="predicted"/>
<comment type="caution">
    <text evidence="1">The sequence shown here is derived from an EMBL/GenBank/DDBJ whole genome shotgun (WGS) entry which is preliminary data.</text>
</comment>
<reference evidence="1 2" key="1">
    <citation type="submission" date="2019-12" db="EMBL/GenBank/DDBJ databases">
        <title>Whole-genome sequencing of Allorhizobium vitis.</title>
        <authorList>
            <person name="Gan H.M."/>
            <person name="Szegedi E."/>
            <person name="Burr T."/>
            <person name="Savka M.A."/>
        </authorList>
    </citation>
    <scope>NUCLEOTIDE SEQUENCE [LARGE SCALE GENOMIC DNA]</scope>
    <source>
        <strain evidence="1 2">CG516</strain>
    </source>
</reference>
<evidence type="ECO:0000313" key="2">
    <source>
        <dbReference type="Proteomes" id="UP000477951"/>
    </source>
</evidence>
<gene>
    <name evidence="1" type="ORF">GOZ90_11585</name>
</gene>
<dbReference type="Proteomes" id="UP000477951">
    <property type="component" value="Unassembled WGS sequence"/>
</dbReference>
<dbReference type="EMBL" id="WPHR01000007">
    <property type="protein sequence ID" value="MUZ73323.1"/>
    <property type="molecule type" value="Genomic_DNA"/>
</dbReference>
<dbReference type="RefSeq" id="WP_156614760.1">
    <property type="nucleotide sequence ID" value="NZ_WPHR01000007.1"/>
</dbReference>
<evidence type="ECO:0000313" key="1">
    <source>
        <dbReference type="EMBL" id="MUZ73323.1"/>
    </source>
</evidence>